<name>A0A507BFL8_9PEZI</name>
<evidence type="ECO:0000256" key="3">
    <source>
        <dbReference type="ARBA" id="ARBA00022989"/>
    </source>
</evidence>
<evidence type="ECO:0000256" key="1">
    <source>
        <dbReference type="ARBA" id="ARBA00004370"/>
    </source>
</evidence>
<feature type="compositionally biased region" description="Low complexity" evidence="5">
    <location>
        <begin position="25"/>
        <end position="53"/>
    </location>
</feature>
<dbReference type="RefSeq" id="XP_030997219.1">
    <property type="nucleotide sequence ID" value="XM_031138905.1"/>
</dbReference>
<evidence type="ECO:0000256" key="5">
    <source>
        <dbReference type="SAM" id="MobiDB-lite"/>
    </source>
</evidence>
<comment type="subcellular location">
    <subcellularLocation>
        <location evidence="1">Membrane</location>
    </subcellularLocation>
</comment>
<dbReference type="InterPro" id="IPR043136">
    <property type="entry name" value="B30.2/SPRY_sf"/>
</dbReference>
<evidence type="ECO:0000313" key="7">
    <source>
        <dbReference type="Proteomes" id="UP000319257"/>
    </source>
</evidence>
<dbReference type="Gene3D" id="2.60.120.920">
    <property type="match status" value="1"/>
</dbReference>
<keyword evidence="7" id="KW-1185">Reference proteome</keyword>
<dbReference type="GO" id="GO:0016020">
    <property type="term" value="C:membrane"/>
    <property type="evidence" value="ECO:0007669"/>
    <property type="project" value="UniProtKB-SubCell"/>
</dbReference>
<dbReference type="CDD" id="cd12910">
    <property type="entry name" value="SPRY_SSH4_like"/>
    <property type="match status" value="1"/>
</dbReference>
<feature type="compositionally biased region" description="Low complexity" evidence="5">
    <location>
        <begin position="62"/>
        <end position="72"/>
    </location>
</feature>
<evidence type="ECO:0000256" key="4">
    <source>
        <dbReference type="ARBA" id="ARBA00023136"/>
    </source>
</evidence>
<evidence type="ECO:0008006" key="8">
    <source>
        <dbReference type="Google" id="ProtNLM"/>
    </source>
</evidence>
<comment type="caution">
    <text evidence="6">The sequence shown here is derived from an EMBL/GenBank/DDBJ whole genome shotgun (WGS) entry which is preliminary data.</text>
</comment>
<accession>A0A507BFL8</accession>
<organism evidence="6 7">
    <name type="scientific">Thyridium curvatum</name>
    <dbReference type="NCBI Taxonomy" id="1093900"/>
    <lineage>
        <taxon>Eukaryota</taxon>
        <taxon>Fungi</taxon>
        <taxon>Dikarya</taxon>
        <taxon>Ascomycota</taxon>
        <taxon>Pezizomycotina</taxon>
        <taxon>Sordariomycetes</taxon>
        <taxon>Sordariomycetidae</taxon>
        <taxon>Thyridiales</taxon>
        <taxon>Thyridiaceae</taxon>
        <taxon>Thyridium</taxon>
    </lineage>
</organism>
<keyword evidence="4" id="KW-0472">Membrane</keyword>
<dbReference type="PANTHER" id="PTHR12864">
    <property type="entry name" value="RAN BINDING PROTEIN 9-RELATED"/>
    <property type="match status" value="1"/>
</dbReference>
<feature type="region of interest" description="Disordered" evidence="5">
    <location>
        <begin position="1"/>
        <end position="198"/>
    </location>
</feature>
<dbReference type="InParanoid" id="A0A507BFL8"/>
<dbReference type="Proteomes" id="UP000319257">
    <property type="component" value="Unassembled WGS sequence"/>
</dbReference>
<reference evidence="6 7" key="1">
    <citation type="submission" date="2019-06" db="EMBL/GenBank/DDBJ databases">
        <title>Draft genome sequence of the filamentous fungus Phialemoniopsis curvata isolated from diesel fuel.</title>
        <authorList>
            <person name="Varaljay V.A."/>
            <person name="Lyon W.J."/>
            <person name="Crouch A.L."/>
            <person name="Drake C.E."/>
            <person name="Hollomon J.M."/>
            <person name="Nadeau L.J."/>
            <person name="Nunn H.S."/>
            <person name="Stevenson B.S."/>
            <person name="Bojanowski C.L."/>
            <person name="Crookes-Goodson W.J."/>
        </authorList>
    </citation>
    <scope>NUCLEOTIDE SEQUENCE [LARGE SCALE GENOMIC DNA]</scope>
    <source>
        <strain evidence="6 7">D216</strain>
    </source>
</reference>
<dbReference type="AlphaFoldDB" id="A0A507BFL8"/>
<proteinExistence type="predicted"/>
<dbReference type="InterPro" id="IPR050618">
    <property type="entry name" value="Ubq-SigPath_Reg"/>
</dbReference>
<dbReference type="STRING" id="1093900.A0A507BFL8"/>
<dbReference type="EMBL" id="SKBQ01000021">
    <property type="protein sequence ID" value="TPX15508.1"/>
    <property type="molecule type" value="Genomic_DNA"/>
</dbReference>
<dbReference type="OrthoDB" id="25503at2759"/>
<dbReference type="GeneID" id="41971935"/>
<gene>
    <name evidence="6" type="ORF">E0L32_004488</name>
</gene>
<keyword evidence="2" id="KW-0812">Transmembrane</keyword>
<protein>
    <recommendedName>
        <fullName evidence="8">SPRY domain-containing protein</fullName>
    </recommendedName>
</protein>
<sequence>MCFGKKDNYDPTAEPPRPAGGVNNNPSYQSQPASYSNNNNNEKKSAAAADYAPPSGPPPSHAGPSSSSSTSYAPPPGPPPAKDYAKAQPYVDVTDNDFAPPPGPPPGAGASSSIGRNDDFAPPAGPPPGRANGGGGGGDDFAPPPGPPPGKKEEGGPGSAQQHDWQSAVPDTSLFPPPPALFSGFDRSPANNATEAQAEAGTRWCDEYPLAPPAQRLSAEELGALEYHNLTLVQPPNFKGELRRTSAGCWEGRSLDGAPDACLLAYPPLYAVAHHSPLLDGGRRTRTIYYEVRVLPGHGRGAEVTLAMGFSALPYPAFRLPGWHRGSLAVHGDDGHRYVNDMWGGKSFTAPFRKGETYGVGMRFRAGAEGRGGIDAEVFFTRGGQVVGSWDLHEETDSDQDLPVTGLEGYHDLCAAVGAFERVGFEVVFDEARWLYKGQ</sequence>
<evidence type="ECO:0000313" key="6">
    <source>
        <dbReference type="EMBL" id="TPX15508.1"/>
    </source>
</evidence>
<dbReference type="InterPro" id="IPR035780">
    <property type="entry name" value="SPRY_Ssh4-like"/>
</dbReference>
<evidence type="ECO:0000256" key="2">
    <source>
        <dbReference type="ARBA" id="ARBA00022692"/>
    </source>
</evidence>
<keyword evidence="3" id="KW-1133">Transmembrane helix</keyword>